<feature type="transmembrane region" description="Helical" evidence="10">
    <location>
        <begin position="7"/>
        <end position="26"/>
    </location>
</feature>
<dbReference type="InterPro" id="IPR003705">
    <property type="entry name" value="CbiN"/>
</dbReference>
<dbReference type="GO" id="GO:0009236">
    <property type="term" value="P:cobalamin biosynthetic process"/>
    <property type="evidence" value="ECO:0007669"/>
    <property type="project" value="UniProtKB-UniRule"/>
</dbReference>
<keyword evidence="7 10" id="KW-0406">Ion transport</keyword>
<evidence type="ECO:0000313" key="12">
    <source>
        <dbReference type="Proteomes" id="UP000680656"/>
    </source>
</evidence>
<accession>A0A8E7B250</accession>
<evidence type="ECO:0000256" key="10">
    <source>
        <dbReference type="HAMAP-Rule" id="MF_00330"/>
    </source>
</evidence>
<sequence>MKYQFEIIVGIIVILFIGVFLYTASINPDAEFGGSDGVGSAVVSELTGVAEDDVAPLIPQWAPPSGEIESGLFALQAAFGGIIFGLGFGYLLGQRKINQN</sequence>
<dbReference type="GO" id="GO:0005886">
    <property type="term" value="C:plasma membrane"/>
    <property type="evidence" value="ECO:0007669"/>
    <property type="project" value="UniProtKB-SubCell"/>
</dbReference>
<dbReference type="EMBL" id="CP075546">
    <property type="protein sequence ID" value="QVV89088.1"/>
    <property type="molecule type" value="Genomic_DNA"/>
</dbReference>
<evidence type="ECO:0000256" key="3">
    <source>
        <dbReference type="ARBA" id="ARBA00022475"/>
    </source>
</evidence>
<keyword evidence="2 10" id="KW-0813">Transport</keyword>
<dbReference type="UniPathway" id="UPA00148"/>
<evidence type="ECO:0000256" key="6">
    <source>
        <dbReference type="ARBA" id="ARBA00022989"/>
    </source>
</evidence>
<keyword evidence="12" id="KW-1185">Reference proteome</keyword>
<dbReference type="PANTHER" id="PTHR38662">
    <property type="entry name" value="COBALT TRANSPORT PROTEIN CBIN"/>
    <property type="match status" value="1"/>
</dbReference>
<protein>
    <recommendedName>
        <fullName evidence="10">Cobalt transport protein CbiN</fullName>
    </recommendedName>
    <alternativeName>
        <fullName evidence="10">Energy-coupling factor transporter probable substrate-capture protein CbiN</fullName>
        <shortName evidence="10">ECF transporter S component CbiN</shortName>
    </alternativeName>
</protein>
<proteinExistence type="inferred from homology"/>
<comment type="pathway">
    <text evidence="10">Cofactor biosynthesis; adenosylcobalamin biosynthesis.</text>
</comment>
<dbReference type="KEGG" id="mrtj:KHC33_00675"/>
<comment type="similarity">
    <text evidence="10">Belongs to the CbiN family.</text>
</comment>
<dbReference type="RefSeq" id="WP_214419890.1">
    <property type="nucleotide sequence ID" value="NZ_CP075546.1"/>
</dbReference>
<dbReference type="Pfam" id="PF02553">
    <property type="entry name" value="CbiN"/>
    <property type="match status" value="1"/>
</dbReference>
<keyword evidence="1 10" id="KW-0171">Cobalt transport</keyword>
<reference evidence="11 12" key="1">
    <citation type="submission" date="2021-05" db="EMBL/GenBank/DDBJ databases">
        <title>A novel Methanospirillum isolate from a pyrite-forming mixed culture.</title>
        <authorList>
            <person name="Bunk B."/>
            <person name="Sproer C."/>
            <person name="Spring S."/>
            <person name="Pester M."/>
        </authorList>
    </citation>
    <scope>NUCLEOTIDE SEQUENCE [LARGE SCALE GENOMIC DNA]</scope>
    <source>
        <strain evidence="11 12">J.3.6.1-F.2.7.3</strain>
    </source>
</reference>
<comment type="function">
    <text evidence="10">Part of the energy-coupling factor (ECF) transporter complex CbiMNOQ involved in cobalt import.</text>
</comment>
<evidence type="ECO:0000256" key="8">
    <source>
        <dbReference type="ARBA" id="ARBA00023136"/>
    </source>
</evidence>
<evidence type="ECO:0000256" key="9">
    <source>
        <dbReference type="ARBA" id="ARBA00023285"/>
    </source>
</evidence>
<keyword evidence="5 10" id="KW-0812">Transmembrane</keyword>
<keyword evidence="3 10" id="KW-1003">Cell membrane</keyword>
<name>A0A8E7B250_9EURY</name>
<dbReference type="HAMAP" id="MF_00330">
    <property type="entry name" value="CbiN"/>
    <property type="match status" value="1"/>
</dbReference>
<keyword evidence="4 10" id="KW-0169">Cobalamin biosynthesis</keyword>
<dbReference type="PANTHER" id="PTHR38662:SF1">
    <property type="entry name" value="COBALT TRANSPORT PROTEIN CBIN"/>
    <property type="match status" value="1"/>
</dbReference>
<evidence type="ECO:0000256" key="4">
    <source>
        <dbReference type="ARBA" id="ARBA00022573"/>
    </source>
</evidence>
<evidence type="ECO:0000256" key="2">
    <source>
        <dbReference type="ARBA" id="ARBA00022448"/>
    </source>
</evidence>
<dbReference type="Proteomes" id="UP000680656">
    <property type="component" value="Chromosome"/>
</dbReference>
<gene>
    <name evidence="10" type="primary">cbiN</name>
    <name evidence="11" type="ORF">KHC33_00675</name>
</gene>
<organism evidence="11 12">
    <name type="scientific">Methanospirillum purgamenti</name>
    <dbReference type="NCBI Taxonomy" id="2834276"/>
    <lineage>
        <taxon>Archaea</taxon>
        <taxon>Methanobacteriati</taxon>
        <taxon>Methanobacteriota</taxon>
        <taxon>Stenosarchaea group</taxon>
        <taxon>Methanomicrobia</taxon>
        <taxon>Methanomicrobiales</taxon>
        <taxon>Methanospirillaceae</taxon>
        <taxon>Methanospirillum</taxon>
    </lineage>
</organism>
<evidence type="ECO:0000256" key="5">
    <source>
        <dbReference type="ARBA" id="ARBA00022692"/>
    </source>
</evidence>
<dbReference type="GeneID" id="65095653"/>
<comment type="subunit">
    <text evidence="10">Forms an energy-coupling factor (ECF) transporter complex composed of an ATP-binding protein (A component, CbiO), a transmembrane protein (T component, CbiQ) and 2 possible substrate-capture proteins (S components, CbiM and CbiN) of unknown stoichimetry.</text>
</comment>
<keyword evidence="9 10" id="KW-0170">Cobalt</keyword>
<feature type="transmembrane region" description="Helical" evidence="10">
    <location>
        <begin position="73"/>
        <end position="93"/>
    </location>
</feature>
<evidence type="ECO:0000256" key="7">
    <source>
        <dbReference type="ARBA" id="ARBA00023065"/>
    </source>
</evidence>
<keyword evidence="6 10" id="KW-1133">Transmembrane helix</keyword>
<dbReference type="AlphaFoldDB" id="A0A8E7B250"/>
<keyword evidence="8 10" id="KW-0472">Membrane</keyword>
<comment type="subcellular location">
    <subcellularLocation>
        <location evidence="10">Cell membrane</location>
        <topology evidence="10">Multi-pass membrane protein</topology>
    </subcellularLocation>
</comment>
<evidence type="ECO:0000256" key="1">
    <source>
        <dbReference type="ARBA" id="ARBA00022426"/>
    </source>
</evidence>
<evidence type="ECO:0000313" key="11">
    <source>
        <dbReference type="EMBL" id="QVV89088.1"/>
    </source>
</evidence>
<dbReference type="GO" id="GO:0015087">
    <property type="term" value="F:cobalt ion transmembrane transporter activity"/>
    <property type="evidence" value="ECO:0007669"/>
    <property type="project" value="UniProtKB-UniRule"/>
</dbReference>